<feature type="coiled-coil region" evidence="1">
    <location>
        <begin position="154"/>
        <end position="181"/>
    </location>
</feature>
<name>A0ABP4X3Z6_9MICO</name>
<comment type="caution">
    <text evidence="2">The sequence shown here is derived from an EMBL/GenBank/DDBJ whole genome shotgun (WGS) entry which is preliminary data.</text>
</comment>
<dbReference type="Proteomes" id="UP001500506">
    <property type="component" value="Unassembled WGS sequence"/>
</dbReference>
<dbReference type="RefSeq" id="WP_232499624.1">
    <property type="nucleotide sequence ID" value="NZ_BAAANH010000008.1"/>
</dbReference>
<evidence type="ECO:0000256" key="1">
    <source>
        <dbReference type="SAM" id="Coils"/>
    </source>
</evidence>
<protein>
    <submittedName>
        <fullName evidence="2">Uncharacterized protein</fullName>
    </submittedName>
</protein>
<keyword evidence="3" id="KW-1185">Reference proteome</keyword>
<sequence length="381" mass="40836">MARGDIEVPISSETKGFKQGVETGIIKPLEDAEKALEELGKSKGADQLERDLEAAQKATDNLADETKDAARIIEREYRDAYRKMKQSADDGFDKAKEGANDLKDEAGQAGRESAASFRGEWSDVGEFIQETVANGMSGFGPLGAAAGIAAAVGIGVITSEIQKQQEEADELKRRLTEAYIAAAEEGRNYLSVQQIIEESGAIYEDAERLAVATADAAKFAVDRQLVVQAMAGDEDAINAVIAAGNALVDEGTQKMRDKADAGKNVFDIETAEVATLEQIVGKYQDQLGLQQTVKSNAEEYLALVEAQNAKEAAGNSAARQAITDRGAALERYYAKAANPPQPTVKVNVNTTDLDALERRLNRGATMTVRVNADGTIGRFLE</sequence>
<proteinExistence type="predicted"/>
<gene>
    <name evidence="2" type="ORF">GCM10009747_33630</name>
</gene>
<accession>A0ABP4X3Z6</accession>
<reference evidence="3" key="1">
    <citation type="journal article" date="2019" name="Int. J. Syst. Evol. Microbiol.">
        <title>The Global Catalogue of Microorganisms (GCM) 10K type strain sequencing project: providing services to taxonomists for standard genome sequencing and annotation.</title>
        <authorList>
            <consortium name="The Broad Institute Genomics Platform"/>
            <consortium name="The Broad Institute Genome Sequencing Center for Infectious Disease"/>
            <person name="Wu L."/>
            <person name="Ma J."/>
        </authorList>
    </citation>
    <scope>NUCLEOTIDE SEQUENCE [LARGE SCALE GENOMIC DNA]</scope>
    <source>
        <strain evidence="3">JCM 14319</strain>
    </source>
</reference>
<dbReference type="EMBL" id="BAAANH010000008">
    <property type="protein sequence ID" value="GAA1769739.1"/>
    <property type="molecule type" value="Genomic_DNA"/>
</dbReference>
<keyword evidence="1" id="KW-0175">Coiled coil</keyword>
<organism evidence="2 3">
    <name type="scientific">Agromyces humatus</name>
    <dbReference type="NCBI Taxonomy" id="279573"/>
    <lineage>
        <taxon>Bacteria</taxon>
        <taxon>Bacillati</taxon>
        <taxon>Actinomycetota</taxon>
        <taxon>Actinomycetes</taxon>
        <taxon>Micrococcales</taxon>
        <taxon>Microbacteriaceae</taxon>
        <taxon>Agromyces</taxon>
    </lineage>
</organism>
<evidence type="ECO:0000313" key="2">
    <source>
        <dbReference type="EMBL" id="GAA1769739.1"/>
    </source>
</evidence>
<evidence type="ECO:0000313" key="3">
    <source>
        <dbReference type="Proteomes" id="UP001500506"/>
    </source>
</evidence>